<keyword evidence="2" id="KW-1185">Reference proteome</keyword>
<dbReference type="EMBL" id="CP045898">
    <property type="protein sequence ID" value="QQP40282.1"/>
    <property type="molecule type" value="Genomic_DNA"/>
</dbReference>
<dbReference type="Proteomes" id="UP000595437">
    <property type="component" value="Chromosome 9"/>
</dbReference>
<sequence length="51" mass="6055">WLSHCDFLESFLFNYQLYLDICDQGIVPSKVKKFLIIAKSKKKRFICNLSL</sequence>
<protein>
    <submittedName>
        <fullName evidence="1">Uncharacterized protein</fullName>
    </submittedName>
</protein>
<feature type="non-terminal residue" evidence="1">
    <location>
        <position position="1"/>
    </location>
</feature>
<organism evidence="1 2">
    <name type="scientific">Caligus rogercresseyi</name>
    <name type="common">Sea louse</name>
    <dbReference type="NCBI Taxonomy" id="217165"/>
    <lineage>
        <taxon>Eukaryota</taxon>
        <taxon>Metazoa</taxon>
        <taxon>Ecdysozoa</taxon>
        <taxon>Arthropoda</taxon>
        <taxon>Crustacea</taxon>
        <taxon>Multicrustacea</taxon>
        <taxon>Hexanauplia</taxon>
        <taxon>Copepoda</taxon>
        <taxon>Siphonostomatoida</taxon>
        <taxon>Caligidae</taxon>
        <taxon>Caligus</taxon>
    </lineage>
</organism>
<evidence type="ECO:0000313" key="1">
    <source>
        <dbReference type="EMBL" id="QQP40282.1"/>
    </source>
</evidence>
<feature type="non-terminal residue" evidence="1">
    <location>
        <position position="51"/>
    </location>
</feature>
<evidence type="ECO:0000313" key="2">
    <source>
        <dbReference type="Proteomes" id="UP000595437"/>
    </source>
</evidence>
<proteinExistence type="predicted"/>
<name>A0A7T8GYY2_CALRO</name>
<reference evidence="2" key="1">
    <citation type="submission" date="2021-01" db="EMBL/GenBank/DDBJ databases">
        <title>Caligus Genome Assembly.</title>
        <authorList>
            <person name="Gallardo-Escarate C."/>
        </authorList>
    </citation>
    <scope>NUCLEOTIDE SEQUENCE [LARGE SCALE GENOMIC DNA]</scope>
</reference>
<gene>
    <name evidence="1" type="ORF">FKW44_014274</name>
</gene>
<dbReference type="AlphaFoldDB" id="A0A7T8GYY2"/>
<accession>A0A7T8GYY2</accession>